<evidence type="ECO:0008006" key="5">
    <source>
        <dbReference type="Google" id="ProtNLM"/>
    </source>
</evidence>
<accession>A0A6L5R2G0</accession>
<evidence type="ECO:0000313" key="3">
    <source>
        <dbReference type="EMBL" id="MRX43638.1"/>
    </source>
</evidence>
<feature type="region of interest" description="Disordered" evidence="1">
    <location>
        <begin position="28"/>
        <end position="56"/>
    </location>
</feature>
<evidence type="ECO:0000256" key="1">
    <source>
        <dbReference type="SAM" id="MobiDB-lite"/>
    </source>
</evidence>
<sequence>MTRLVHPRIVAPVLAALLAIGVAGCTAATTPSSSEPNPSTSAPDDSASADPAPDATTIGATCETLLAPDAYVELEAGGLEARAPTLFDPIAAEIADEGGLVCSWGRPNTDNVVDVAQLAIGDDESRWMSALAEAGYEQDDDPVPGGYRGRPDAANGISPVVVIETGTLTYVSTPTYAAFLRPAS</sequence>
<dbReference type="RefSeq" id="WP_154345928.1">
    <property type="nucleotide sequence ID" value="NZ_WKJD01000012.1"/>
</dbReference>
<comment type="caution">
    <text evidence="3">The sequence shown here is derived from an EMBL/GenBank/DDBJ whole genome shotgun (WGS) entry which is preliminary data.</text>
</comment>
<name>A0A6L5R2G0_9MICO</name>
<evidence type="ECO:0000256" key="2">
    <source>
        <dbReference type="SAM" id="SignalP"/>
    </source>
</evidence>
<dbReference type="PROSITE" id="PS51257">
    <property type="entry name" value="PROKAR_LIPOPROTEIN"/>
    <property type="match status" value="1"/>
</dbReference>
<proteinExistence type="predicted"/>
<gene>
    <name evidence="3" type="ORF">GJR97_07835</name>
</gene>
<organism evidence="3 4">
    <name type="scientific">Agromyces kandeliae</name>
    <dbReference type="NCBI Taxonomy" id="2666141"/>
    <lineage>
        <taxon>Bacteria</taxon>
        <taxon>Bacillati</taxon>
        <taxon>Actinomycetota</taxon>
        <taxon>Actinomycetes</taxon>
        <taxon>Micrococcales</taxon>
        <taxon>Microbacteriaceae</taxon>
        <taxon>Agromyces</taxon>
    </lineage>
</organism>
<dbReference type="EMBL" id="WKJD01000012">
    <property type="protein sequence ID" value="MRX43638.1"/>
    <property type="molecule type" value="Genomic_DNA"/>
</dbReference>
<dbReference type="Proteomes" id="UP000476511">
    <property type="component" value="Unassembled WGS sequence"/>
</dbReference>
<keyword evidence="4" id="KW-1185">Reference proteome</keyword>
<dbReference type="AlphaFoldDB" id="A0A6L5R2G0"/>
<evidence type="ECO:0000313" key="4">
    <source>
        <dbReference type="Proteomes" id="UP000476511"/>
    </source>
</evidence>
<protein>
    <recommendedName>
        <fullName evidence="5">DUF3558 domain-containing protein</fullName>
    </recommendedName>
</protein>
<reference evidence="3 4" key="1">
    <citation type="submission" date="2019-11" db="EMBL/GenBank/DDBJ databases">
        <title>Agromyces kandeliae sp. nov., isolated from mangrove soil.</title>
        <authorList>
            <person name="Wang R."/>
        </authorList>
    </citation>
    <scope>NUCLEOTIDE SEQUENCE [LARGE SCALE GENOMIC DNA]</scope>
    <source>
        <strain evidence="3 4">Q22</strain>
    </source>
</reference>
<keyword evidence="2" id="KW-0732">Signal</keyword>
<feature type="signal peptide" evidence="2">
    <location>
        <begin position="1"/>
        <end position="27"/>
    </location>
</feature>
<feature type="chain" id="PRO_5039284456" description="DUF3558 domain-containing protein" evidence="2">
    <location>
        <begin position="28"/>
        <end position="184"/>
    </location>
</feature>